<dbReference type="PANTHER" id="PTHR43214:SF43">
    <property type="entry name" value="TWO-COMPONENT RESPONSE REGULATOR"/>
    <property type="match status" value="1"/>
</dbReference>
<evidence type="ECO:0000256" key="2">
    <source>
        <dbReference type="ARBA" id="ARBA00023125"/>
    </source>
</evidence>
<dbReference type="CDD" id="cd06170">
    <property type="entry name" value="LuxR_C_like"/>
    <property type="match status" value="1"/>
</dbReference>
<dbReference type="InterPro" id="IPR000792">
    <property type="entry name" value="Tscrpt_reg_LuxR_C"/>
</dbReference>
<sequence length="231" mass="25876">MNMSHRVLIVEDHNLLREGLRSMIMRLPDYEVVGEACDGKEAIHNAILLRPDLILMDLSMPGINGIEATAQIKRRMPNVRILALTGYKTDEYVREALRAGADGYALKDSSYEEFVNAIHTVIRGKKFICPDVSVHLIDIILHRGSPAPSSTPWDTLTSRERSIIKLIAEGRTNRMTGQFLNISSKTVEKHRANLMHKLGLKNATELVLLALEMGLIENRGEAKNSAQQLQN</sequence>
<dbReference type="Proteomes" id="UP001596045">
    <property type="component" value="Unassembled WGS sequence"/>
</dbReference>
<accession>A0ABW0M619</accession>
<organism evidence="6 7">
    <name type="scientific">Paraherbaspirillum soli</name>
    <dbReference type="NCBI Taxonomy" id="631222"/>
    <lineage>
        <taxon>Bacteria</taxon>
        <taxon>Pseudomonadati</taxon>
        <taxon>Pseudomonadota</taxon>
        <taxon>Betaproteobacteria</taxon>
        <taxon>Burkholderiales</taxon>
        <taxon>Oxalobacteraceae</taxon>
        <taxon>Paraherbaspirillum</taxon>
    </lineage>
</organism>
<proteinExistence type="predicted"/>
<dbReference type="PROSITE" id="PS50110">
    <property type="entry name" value="RESPONSE_REGULATORY"/>
    <property type="match status" value="1"/>
</dbReference>
<evidence type="ECO:0000313" key="6">
    <source>
        <dbReference type="EMBL" id="MFC5473639.1"/>
    </source>
</evidence>
<evidence type="ECO:0000313" key="7">
    <source>
        <dbReference type="Proteomes" id="UP001596045"/>
    </source>
</evidence>
<keyword evidence="1 3" id="KW-0597">Phosphoprotein</keyword>
<dbReference type="SUPFAM" id="SSF52172">
    <property type="entry name" value="CheY-like"/>
    <property type="match status" value="1"/>
</dbReference>
<keyword evidence="7" id="KW-1185">Reference proteome</keyword>
<dbReference type="InterPro" id="IPR011006">
    <property type="entry name" value="CheY-like_superfamily"/>
</dbReference>
<feature type="domain" description="Response regulatory" evidence="5">
    <location>
        <begin position="6"/>
        <end position="122"/>
    </location>
</feature>
<feature type="modified residue" description="4-aspartylphosphate" evidence="3">
    <location>
        <position position="57"/>
    </location>
</feature>
<dbReference type="InterPro" id="IPR001789">
    <property type="entry name" value="Sig_transdc_resp-reg_receiver"/>
</dbReference>
<dbReference type="Pfam" id="PF00196">
    <property type="entry name" value="GerE"/>
    <property type="match status" value="1"/>
</dbReference>
<comment type="caution">
    <text evidence="6">The sequence shown here is derived from an EMBL/GenBank/DDBJ whole genome shotgun (WGS) entry which is preliminary data.</text>
</comment>
<dbReference type="Gene3D" id="3.40.50.2300">
    <property type="match status" value="1"/>
</dbReference>
<evidence type="ECO:0000256" key="3">
    <source>
        <dbReference type="PROSITE-ProRule" id="PRU00169"/>
    </source>
</evidence>
<dbReference type="SMART" id="SM00421">
    <property type="entry name" value="HTH_LUXR"/>
    <property type="match status" value="1"/>
</dbReference>
<dbReference type="InterPro" id="IPR058245">
    <property type="entry name" value="NreC/VraR/RcsB-like_REC"/>
</dbReference>
<dbReference type="CDD" id="cd17535">
    <property type="entry name" value="REC_NarL-like"/>
    <property type="match status" value="1"/>
</dbReference>
<keyword evidence="2" id="KW-0238">DNA-binding</keyword>
<dbReference type="Pfam" id="PF00072">
    <property type="entry name" value="Response_reg"/>
    <property type="match status" value="1"/>
</dbReference>
<dbReference type="InterPro" id="IPR039420">
    <property type="entry name" value="WalR-like"/>
</dbReference>
<dbReference type="SMART" id="SM00448">
    <property type="entry name" value="REC"/>
    <property type="match status" value="1"/>
</dbReference>
<dbReference type="SUPFAM" id="SSF46894">
    <property type="entry name" value="C-terminal effector domain of the bipartite response regulators"/>
    <property type="match status" value="1"/>
</dbReference>
<feature type="domain" description="HTH luxR-type" evidence="4">
    <location>
        <begin position="149"/>
        <end position="214"/>
    </location>
</feature>
<dbReference type="PANTHER" id="PTHR43214">
    <property type="entry name" value="TWO-COMPONENT RESPONSE REGULATOR"/>
    <property type="match status" value="1"/>
</dbReference>
<protein>
    <submittedName>
        <fullName evidence="6">Response regulator</fullName>
    </submittedName>
</protein>
<dbReference type="EMBL" id="JBHSMT010000012">
    <property type="protein sequence ID" value="MFC5473639.1"/>
    <property type="molecule type" value="Genomic_DNA"/>
</dbReference>
<name>A0ABW0M619_9BURK</name>
<dbReference type="PROSITE" id="PS50043">
    <property type="entry name" value="HTH_LUXR_2"/>
    <property type="match status" value="1"/>
</dbReference>
<evidence type="ECO:0000256" key="1">
    <source>
        <dbReference type="ARBA" id="ARBA00022553"/>
    </source>
</evidence>
<evidence type="ECO:0000259" key="4">
    <source>
        <dbReference type="PROSITE" id="PS50043"/>
    </source>
</evidence>
<dbReference type="RefSeq" id="WP_378996614.1">
    <property type="nucleotide sequence ID" value="NZ_JBHSMT010000012.1"/>
</dbReference>
<reference evidence="7" key="1">
    <citation type="journal article" date="2019" name="Int. J. Syst. Evol. Microbiol.">
        <title>The Global Catalogue of Microorganisms (GCM) 10K type strain sequencing project: providing services to taxonomists for standard genome sequencing and annotation.</title>
        <authorList>
            <consortium name="The Broad Institute Genomics Platform"/>
            <consortium name="The Broad Institute Genome Sequencing Center for Infectious Disease"/>
            <person name="Wu L."/>
            <person name="Ma J."/>
        </authorList>
    </citation>
    <scope>NUCLEOTIDE SEQUENCE [LARGE SCALE GENOMIC DNA]</scope>
    <source>
        <strain evidence="7">JCM 17066</strain>
    </source>
</reference>
<evidence type="ECO:0000259" key="5">
    <source>
        <dbReference type="PROSITE" id="PS50110"/>
    </source>
</evidence>
<dbReference type="PRINTS" id="PR00038">
    <property type="entry name" value="HTHLUXR"/>
</dbReference>
<dbReference type="InterPro" id="IPR016032">
    <property type="entry name" value="Sig_transdc_resp-reg_C-effctor"/>
</dbReference>
<gene>
    <name evidence="6" type="ORF">ACFPM8_06655</name>
</gene>